<keyword evidence="4" id="KW-0326">Glycosidase</keyword>
<keyword evidence="3" id="KW-0325">Glycoprotein</keyword>
<dbReference type="AlphaFoldDB" id="A0A6A6D4H0"/>
<evidence type="ECO:0000256" key="2">
    <source>
        <dbReference type="ARBA" id="ARBA00022801"/>
    </source>
</evidence>
<dbReference type="PANTHER" id="PTHR30480:SF8">
    <property type="entry name" value="PUTATIVE (AFU_ORTHOLOGUE AFUA_8G04060)-RELATED"/>
    <property type="match status" value="1"/>
</dbReference>
<organism evidence="6 7">
    <name type="scientific">Zasmidium cellare ATCC 36951</name>
    <dbReference type="NCBI Taxonomy" id="1080233"/>
    <lineage>
        <taxon>Eukaryota</taxon>
        <taxon>Fungi</taxon>
        <taxon>Dikarya</taxon>
        <taxon>Ascomycota</taxon>
        <taxon>Pezizomycotina</taxon>
        <taxon>Dothideomycetes</taxon>
        <taxon>Dothideomycetidae</taxon>
        <taxon>Mycosphaerellales</taxon>
        <taxon>Mycosphaerellaceae</taxon>
        <taxon>Zasmidium</taxon>
    </lineage>
</organism>
<proteinExistence type="inferred from homology"/>
<dbReference type="OrthoDB" id="4215304at2759"/>
<dbReference type="SUPFAM" id="SSF51445">
    <property type="entry name" value="(Trans)glycosidases"/>
    <property type="match status" value="1"/>
</dbReference>
<evidence type="ECO:0000259" key="5">
    <source>
        <dbReference type="Pfam" id="PF00933"/>
    </source>
</evidence>
<dbReference type="PANTHER" id="PTHR30480">
    <property type="entry name" value="BETA-HEXOSAMINIDASE-RELATED"/>
    <property type="match status" value="1"/>
</dbReference>
<keyword evidence="7" id="KW-1185">Reference proteome</keyword>
<feature type="domain" description="Glycoside hydrolase family 3 N-terminal" evidence="5">
    <location>
        <begin position="1"/>
        <end position="234"/>
    </location>
</feature>
<dbReference type="InterPro" id="IPR019800">
    <property type="entry name" value="Glyco_hydro_3_AS"/>
</dbReference>
<evidence type="ECO:0000256" key="1">
    <source>
        <dbReference type="ARBA" id="ARBA00005336"/>
    </source>
</evidence>
<name>A0A6A6D4H0_ZASCE</name>
<dbReference type="InterPro" id="IPR050226">
    <property type="entry name" value="NagZ_Beta-hexosaminidase"/>
</dbReference>
<dbReference type="InterPro" id="IPR017853">
    <property type="entry name" value="GH"/>
</dbReference>
<dbReference type="Pfam" id="PF00933">
    <property type="entry name" value="Glyco_hydro_3"/>
    <property type="match status" value="1"/>
</dbReference>
<dbReference type="InterPro" id="IPR001764">
    <property type="entry name" value="Glyco_hydro_3_N"/>
</dbReference>
<evidence type="ECO:0000256" key="4">
    <source>
        <dbReference type="ARBA" id="ARBA00023295"/>
    </source>
</evidence>
<dbReference type="GO" id="GO:0009254">
    <property type="term" value="P:peptidoglycan turnover"/>
    <property type="evidence" value="ECO:0007669"/>
    <property type="project" value="TreeGrafter"/>
</dbReference>
<dbReference type="EMBL" id="ML993581">
    <property type="protein sequence ID" value="KAF2172546.1"/>
    <property type="molecule type" value="Genomic_DNA"/>
</dbReference>
<accession>A0A6A6D4H0</accession>
<dbReference type="GO" id="GO:0004553">
    <property type="term" value="F:hydrolase activity, hydrolyzing O-glycosyl compounds"/>
    <property type="evidence" value="ECO:0007669"/>
    <property type="project" value="InterPro"/>
</dbReference>
<sequence length="580" mass="63053">MGMAAIGKPELTGKVAEATAYEVGCVGVNLIHGPVLDVLSTSRPSPLGVRAFSDDPVTVLTHGLDTVRGFNRSSILSCGKHFPSYGDVEFPDGTEFSLPSVVASADNLRKRAFVPFRACAQAGMDAILVGGCSMVVDGRNVSHACLDHDLVSNILRRECSFEGCIISDCLAMEALCHEIGTSQGVSRAIRAGCDMVTVCQSNQAQLEALVSLRLAVQDGSVSRNSLIESNSRINKMKDRYMSWERALHPPGVTGLASRRLEHQTLSSRAFEGALSLIRDRSNGLNTLRNLPKDAQVLLLTPVVGLFPSIATRETPTQPNERPKAPLAPGEETFQTFGSTLAKSLKARLVHTSYSANGLRPLHEDLIERSSAVIVFTTDATRNSYQYAVTKHVNMQCKYQICDNGQRKALVVAALSYPHDFLADHSIETYICAYDFTEPSLRNLVRLLTGKLYATTMPPLTTARRALADSATDRVPSRKTLWLVEAFEVDRDRAGLQKLLENTSRTQLIPVVQERTCFVVRNSSMRTLLGLMIMSSQTSSGGHAGQIEAVLVDPAREGLGIEESLREHVKAAVDSGLGERD</sequence>
<dbReference type="UniPathway" id="UPA00696"/>
<dbReference type="Proteomes" id="UP000799537">
    <property type="component" value="Unassembled WGS sequence"/>
</dbReference>
<dbReference type="PROSITE" id="PS00775">
    <property type="entry name" value="GLYCOSYL_HYDROL_F3"/>
    <property type="match status" value="1"/>
</dbReference>
<keyword evidence="2 6" id="KW-0378">Hydrolase</keyword>
<dbReference type="GeneID" id="54557483"/>
<reference evidence="6" key="1">
    <citation type="journal article" date="2020" name="Stud. Mycol.">
        <title>101 Dothideomycetes genomes: a test case for predicting lifestyles and emergence of pathogens.</title>
        <authorList>
            <person name="Haridas S."/>
            <person name="Albert R."/>
            <person name="Binder M."/>
            <person name="Bloem J."/>
            <person name="Labutti K."/>
            <person name="Salamov A."/>
            <person name="Andreopoulos B."/>
            <person name="Baker S."/>
            <person name="Barry K."/>
            <person name="Bills G."/>
            <person name="Bluhm B."/>
            <person name="Cannon C."/>
            <person name="Castanera R."/>
            <person name="Culley D."/>
            <person name="Daum C."/>
            <person name="Ezra D."/>
            <person name="Gonzalez J."/>
            <person name="Henrissat B."/>
            <person name="Kuo A."/>
            <person name="Liang C."/>
            <person name="Lipzen A."/>
            <person name="Lutzoni F."/>
            <person name="Magnuson J."/>
            <person name="Mondo S."/>
            <person name="Nolan M."/>
            <person name="Ohm R."/>
            <person name="Pangilinan J."/>
            <person name="Park H.-J."/>
            <person name="Ramirez L."/>
            <person name="Alfaro M."/>
            <person name="Sun H."/>
            <person name="Tritt A."/>
            <person name="Yoshinaga Y."/>
            <person name="Zwiers L.-H."/>
            <person name="Turgeon B."/>
            <person name="Goodwin S."/>
            <person name="Spatafora J."/>
            <person name="Crous P."/>
            <person name="Grigoriev I."/>
        </authorList>
    </citation>
    <scope>NUCLEOTIDE SEQUENCE</scope>
    <source>
        <strain evidence="6">ATCC 36951</strain>
    </source>
</reference>
<dbReference type="RefSeq" id="XP_033673435.1">
    <property type="nucleotide sequence ID" value="XM_033804211.1"/>
</dbReference>
<evidence type="ECO:0000313" key="7">
    <source>
        <dbReference type="Proteomes" id="UP000799537"/>
    </source>
</evidence>
<evidence type="ECO:0000256" key="3">
    <source>
        <dbReference type="ARBA" id="ARBA00023180"/>
    </source>
</evidence>
<gene>
    <name evidence="6" type="ORF">M409DRAFT_17776</name>
</gene>
<protein>
    <submittedName>
        <fullName evidence="6">Glycoside hydrolase family 3 protein</fullName>
    </submittedName>
</protein>
<dbReference type="Gene3D" id="3.20.20.300">
    <property type="entry name" value="Glycoside hydrolase, family 3, N-terminal domain"/>
    <property type="match status" value="1"/>
</dbReference>
<dbReference type="GO" id="GO:0030245">
    <property type="term" value="P:cellulose catabolic process"/>
    <property type="evidence" value="ECO:0007669"/>
    <property type="project" value="UniProtKB-UniPathway"/>
</dbReference>
<dbReference type="InterPro" id="IPR036962">
    <property type="entry name" value="Glyco_hydro_3_N_sf"/>
</dbReference>
<evidence type="ECO:0000313" key="6">
    <source>
        <dbReference type="EMBL" id="KAF2172546.1"/>
    </source>
</evidence>
<comment type="similarity">
    <text evidence="1">Belongs to the glycosyl hydrolase 3 family.</text>
</comment>